<sequence>MAKLFRCMLQIVDIERKMSTSSSHFSIANQLLYVNDKIKAASAKRPQHLQYSTPRLVAVSKTKGTDLIIEAYDAGQRHFGENYVVELHEKANDIEIQDRCQDIQWHFIGHLQRNKISKILDVPNLFVIETVDSEKLAKALSDSWGKLKKSGHLQVMAQINTSGETSKSGCSPSEAVQLVKYIKENCPHLQLLGLMTIGSFDHDINSGPNPDFQALFDIRKEVCQSLNILEKDLELSMGMSADFEHAIEMGSTNVRVGSTIFGERRGHQEKGTATDQSVQTDQNQETNDVQSSLNQIESLALT</sequence>
<dbReference type="GO" id="GO:0030170">
    <property type="term" value="F:pyridoxal phosphate binding"/>
    <property type="evidence" value="ECO:0007669"/>
    <property type="project" value="UniProtKB-UniRule"/>
</dbReference>
<evidence type="ECO:0000256" key="4">
    <source>
        <dbReference type="SAM" id="MobiDB-lite"/>
    </source>
</evidence>
<organism evidence="6 7">
    <name type="scientific">Biomphalaria pfeifferi</name>
    <name type="common">Bloodfluke planorb</name>
    <name type="synonym">Freshwater snail</name>
    <dbReference type="NCBI Taxonomy" id="112525"/>
    <lineage>
        <taxon>Eukaryota</taxon>
        <taxon>Metazoa</taxon>
        <taxon>Spiralia</taxon>
        <taxon>Lophotrochozoa</taxon>
        <taxon>Mollusca</taxon>
        <taxon>Gastropoda</taxon>
        <taxon>Heterobranchia</taxon>
        <taxon>Euthyneura</taxon>
        <taxon>Panpulmonata</taxon>
        <taxon>Hygrophila</taxon>
        <taxon>Lymnaeoidea</taxon>
        <taxon>Planorbidae</taxon>
        <taxon>Biomphalaria</taxon>
    </lineage>
</organism>
<comment type="function">
    <text evidence="2">Pyridoxal 5'-phosphate (PLP)-binding protein, which may be involved in intracellular homeostatic regulation of pyridoxal 5'-phosphate (PLP), the active form of vitamin B6.</text>
</comment>
<reference evidence="6" key="2">
    <citation type="submission" date="2023-04" db="EMBL/GenBank/DDBJ databases">
        <authorList>
            <person name="Bu L."/>
            <person name="Lu L."/>
            <person name="Laidemitt M.R."/>
            <person name="Zhang S.M."/>
            <person name="Mutuku M."/>
            <person name="Mkoji G."/>
            <person name="Steinauer M."/>
            <person name="Loker E.S."/>
        </authorList>
    </citation>
    <scope>NUCLEOTIDE SEQUENCE</scope>
    <source>
        <strain evidence="6">KasaAsao</strain>
        <tissue evidence="6">Whole Snail</tissue>
    </source>
</reference>
<feature type="modified residue" description="N6-(pyridoxal phosphate)lysine" evidence="2">
    <location>
        <position position="61"/>
    </location>
</feature>
<reference evidence="6" key="1">
    <citation type="journal article" date="2023" name="PLoS Negl. Trop. Dis.">
        <title>A genome sequence for Biomphalaria pfeifferi, the major vector snail for the human-infecting parasite Schistosoma mansoni.</title>
        <authorList>
            <person name="Bu L."/>
            <person name="Lu L."/>
            <person name="Laidemitt M.R."/>
            <person name="Zhang S.M."/>
            <person name="Mutuku M."/>
            <person name="Mkoji G."/>
            <person name="Steinauer M."/>
            <person name="Loker E.S."/>
        </authorList>
    </citation>
    <scope>NUCLEOTIDE SEQUENCE</scope>
    <source>
        <strain evidence="6">KasaAsao</strain>
    </source>
</reference>
<name>A0AAD8FDX1_BIOPF</name>
<dbReference type="CDD" id="cd06822">
    <property type="entry name" value="PLPDE_III_YBL036c_euk"/>
    <property type="match status" value="1"/>
</dbReference>
<dbReference type="Gene3D" id="3.20.20.10">
    <property type="entry name" value="Alanine racemase"/>
    <property type="match status" value="1"/>
</dbReference>
<dbReference type="InterPro" id="IPR001608">
    <property type="entry name" value="Ala_racemase_N"/>
</dbReference>
<evidence type="ECO:0000256" key="1">
    <source>
        <dbReference type="ARBA" id="ARBA00022898"/>
    </source>
</evidence>
<feature type="region of interest" description="Disordered" evidence="4">
    <location>
        <begin position="264"/>
        <end position="302"/>
    </location>
</feature>
<keyword evidence="1 2" id="KW-0663">Pyridoxal phosphate</keyword>
<dbReference type="InterPro" id="IPR029066">
    <property type="entry name" value="PLP-binding_barrel"/>
</dbReference>
<dbReference type="FunFam" id="3.20.20.10:FF:000007">
    <property type="entry name" value="Pyridoxal phosphate homeostasis protein"/>
    <property type="match status" value="1"/>
</dbReference>
<accession>A0AAD8FDX1</accession>
<gene>
    <name evidence="6" type="ORF">Bpfe_010460</name>
</gene>
<dbReference type="InterPro" id="IPR011078">
    <property type="entry name" value="PyrdxlP_homeostasis"/>
</dbReference>
<dbReference type="Pfam" id="PF01168">
    <property type="entry name" value="Ala_racemase_N"/>
    <property type="match status" value="1"/>
</dbReference>
<dbReference type="HAMAP" id="MF_02087">
    <property type="entry name" value="PLP_homeostasis"/>
    <property type="match status" value="1"/>
</dbReference>
<dbReference type="PANTHER" id="PTHR10146">
    <property type="entry name" value="PROLINE SYNTHETASE CO-TRANSCRIBED BACTERIAL HOMOLOG PROTEIN"/>
    <property type="match status" value="1"/>
</dbReference>
<evidence type="ECO:0000259" key="5">
    <source>
        <dbReference type="Pfam" id="PF01168"/>
    </source>
</evidence>
<feature type="domain" description="Alanine racemase N-terminal" evidence="5">
    <location>
        <begin position="52"/>
        <end position="263"/>
    </location>
</feature>
<dbReference type="NCBIfam" id="TIGR00044">
    <property type="entry name" value="YggS family pyridoxal phosphate-dependent enzyme"/>
    <property type="match status" value="1"/>
</dbReference>
<comment type="caution">
    <text evidence="6">The sequence shown here is derived from an EMBL/GenBank/DDBJ whole genome shotgun (WGS) entry which is preliminary data.</text>
</comment>
<dbReference type="PROSITE" id="PS01211">
    <property type="entry name" value="UPF0001"/>
    <property type="match status" value="1"/>
</dbReference>
<dbReference type="AlphaFoldDB" id="A0AAD8FDX1"/>
<proteinExistence type="inferred from homology"/>
<evidence type="ECO:0000313" key="7">
    <source>
        <dbReference type="Proteomes" id="UP001233172"/>
    </source>
</evidence>
<dbReference type="PANTHER" id="PTHR10146:SF14">
    <property type="entry name" value="PYRIDOXAL PHOSPHATE HOMEOSTASIS PROTEIN"/>
    <property type="match status" value="1"/>
</dbReference>
<evidence type="ECO:0000256" key="3">
    <source>
        <dbReference type="RuleBase" id="RU004514"/>
    </source>
</evidence>
<dbReference type="SUPFAM" id="SSF51419">
    <property type="entry name" value="PLP-binding barrel"/>
    <property type="match status" value="1"/>
</dbReference>
<comment type="similarity">
    <text evidence="2 3">Belongs to the pyridoxal phosphate-binding protein YggS/PROSC family.</text>
</comment>
<evidence type="ECO:0000256" key="2">
    <source>
        <dbReference type="HAMAP-Rule" id="MF_03225"/>
    </source>
</evidence>
<dbReference type="EMBL" id="JASAOG010000037">
    <property type="protein sequence ID" value="KAK0060273.1"/>
    <property type="molecule type" value="Genomic_DNA"/>
</dbReference>
<feature type="compositionally biased region" description="Polar residues" evidence="4">
    <location>
        <begin position="273"/>
        <end position="302"/>
    </location>
</feature>
<protein>
    <recommendedName>
        <fullName evidence="2">Pyridoxal phosphate homeostasis protein</fullName>
        <shortName evidence="2">PLP homeostasis protein</shortName>
    </recommendedName>
</protein>
<keyword evidence="7" id="KW-1185">Reference proteome</keyword>
<evidence type="ECO:0000313" key="6">
    <source>
        <dbReference type="EMBL" id="KAK0060273.1"/>
    </source>
</evidence>
<dbReference type="Proteomes" id="UP001233172">
    <property type="component" value="Unassembled WGS sequence"/>
</dbReference>